<evidence type="ECO:0000313" key="2">
    <source>
        <dbReference type="Proteomes" id="UP001497623"/>
    </source>
</evidence>
<dbReference type="PANTHER" id="PTHR13318">
    <property type="entry name" value="PARTNER OF PAIRED, ISOFORM B-RELATED"/>
    <property type="match status" value="1"/>
</dbReference>
<organism evidence="1 2">
    <name type="scientific">Meganyctiphanes norvegica</name>
    <name type="common">Northern krill</name>
    <name type="synonym">Thysanopoda norvegica</name>
    <dbReference type="NCBI Taxonomy" id="48144"/>
    <lineage>
        <taxon>Eukaryota</taxon>
        <taxon>Metazoa</taxon>
        <taxon>Ecdysozoa</taxon>
        <taxon>Arthropoda</taxon>
        <taxon>Crustacea</taxon>
        <taxon>Multicrustacea</taxon>
        <taxon>Malacostraca</taxon>
        <taxon>Eumalacostraca</taxon>
        <taxon>Eucarida</taxon>
        <taxon>Euphausiacea</taxon>
        <taxon>Euphausiidae</taxon>
        <taxon>Meganyctiphanes</taxon>
    </lineage>
</organism>
<dbReference type="Proteomes" id="UP001497623">
    <property type="component" value="Unassembled WGS sequence"/>
</dbReference>
<dbReference type="GO" id="GO:0031146">
    <property type="term" value="P:SCF-dependent proteasomal ubiquitin-dependent protein catabolic process"/>
    <property type="evidence" value="ECO:0007669"/>
    <property type="project" value="TreeGrafter"/>
</dbReference>
<keyword evidence="2" id="KW-1185">Reference proteome</keyword>
<accession>A0AAV2QRJ4</accession>
<comment type="caution">
    <text evidence="1">The sequence shown here is derived from an EMBL/GenBank/DDBJ whole genome shotgun (WGS) entry which is preliminary data.</text>
</comment>
<dbReference type="EMBL" id="CAXKWB010010301">
    <property type="protein sequence ID" value="CAL4097508.1"/>
    <property type="molecule type" value="Genomic_DNA"/>
</dbReference>
<dbReference type="Gene3D" id="3.80.10.10">
    <property type="entry name" value="Ribonuclease Inhibitor"/>
    <property type="match status" value="2"/>
</dbReference>
<name>A0AAV2QRJ4_MEGNR</name>
<sequence length="272" mass="30067">MNLHIISSRSRVFKPLYVASKNLTMPYSLLELCLDATCVLPPTLLRDLPPTLKDKLLNKLTKRGYCDDHVLTVLIHSRVARLDLRDCLVTEKGLQALERARCLNVLHLPQPPAVDAELLSENALVRMASNVPVLSILTLTGLLGVTDRVVMALVGGCPNLQEIHLAATPITNHALTALATLTHLTCLNIAKTKVNDLGIQQLMNGGVGESLRELRVDGCASITDDSIETICYNCTHLTILCFHHCPRVSERSRELVGEHMALRMKQVTWTIY</sequence>
<dbReference type="SMART" id="SM00367">
    <property type="entry name" value="LRR_CC"/>
    <property type="match status" value="3"/>
</dbReference>
<dbReference type="InterPro" id="IPR032675">
    <property type="entry name" value="LRR_dom_sf"/>
</dbReference>
<dbReference type="InterPro" id="IPR001611">
    <property type="entry name" value="Leu-rich_rpt"/>
</dbReference>
<dbReference type="InterPro" id="IPR006553">
    <property type="entry name" value="Leu-rich_rpt_Cys-con_subtyp"/>
</dbReference>
<dbReference type="GO" id="GO:0019005">
    <property type="term" value="C:SCF ubiquitin ligase complex"/>
    <property type="evidence" value="ECO:0007669"/>
    <property type="project" value="TreeGrafter"/>
</dbReference>
<evidence type="ECO:0000313" key="1">
    <source>
        <dbReference type="EMBL" id="CAL4097508.1"/>
    </source>
</evidence>
<gene>
    <name evidence="1" type="ORF">MNOR_LOCUS16007</name>
</gene>
<dbReference type="PANTHER" id="PTHR13318:SF190">
    <property type="entry name" value="PARTNER OF PAIRED, ISOFORM B"/>
    <property type="match status" value="1"/>
</dbReference>
<reference evidence="1 2" key="1">
    <citation type="submission" date="2024-05" db="EMBL/GenBank/DDBJ databases">
        <authorList>
            <person name="Wallberg A."/>
        </authorList>
    </citation>
    <scope>NUCLEOTIDE SEQUENCE [LARGE SCALE GENOMIC DNA]</scope>
</reference>
<dbReference type="Pfam" id="PF13516">
    <property type="entry name" value="LRR_6"/>
    <property type="match status" value="1"/>
</dbReference>
<dbReference type="AlphaFoldDB" id="A0AAV2QRJ4"/>
<dbReference type="SUPFAM" id="SSF52047">
    <property type="entry name" value="RNI-like"/>
    <property type="match status" value="1"/>
</dbReference>
<proteinExistence type="predicted"/>
<protein>
    <submittedName>
        <fullName evidence="1">Uncharacterized protein</fullName>
    </submittedName>
</protein>